<proteinExistence type="predicted"/>
<organism evidence="2">
    <name type="scientific">Amphimedon queenslandica</name>
    <name type="common">Sponge</name>
    <dbReference type="NCBI Taxonomy" id="400682"/>
    <lineage>
        <taxon>Eukaryota</taxon>
        <taxon>Metazoa</taxon>
        <taxon>Porifera</taxon>
        <taxon>Demospongiae</taxon>
        <taxon>Heteroscleromorpha</taxon>
        <taxon>Haplosclerida</taxon>
        <taxon>Niphatidae</taxon>
        <taxon>Amphimedon</taxon>
    </lineage>
</organism>
<evidence type="ECO:0000256" key="1">
    <source>
        <dbReference type="SAM" id="Coils"/>
    </source>
</evidence>
<feature type="coiled-coil region" evidence="1">
    <location>
        <begin position="48"/>
        <end position="82"/>
    </location>
</feature>
<reference evidence="2" key="1">
    <citation type="submission" date="2017-05" db="UniProtKB">
        <authorList>
            <consortium name="EnsemblMetazoa"/>
        </authorList>
    </citation>
    <scope>IDENTIFICATION</scope>
</reference>
<protein>
    <submittedName>
        <fullName evidence="2">Uncharacterized protein</fullName>
    </submittedName>
</protein>
<dbReference type="InParanoid" id="A0A1X7UH71"/>
<keyword evidence="1" id="KW-0175">Coiled coil</keyword>
<name>A0A1X7UH71_AMPQE</name>
<dbReference type="EnsemblMetazoa" id="Aqu2.1.27000_001">
    <property type="protein sequence ID" value="Aqu2.1.27000_001"/>
    <property type="gene ID" value="Aqu2.1.27000"/>
</dbReference>
<accession>A0A1X7UH71</accession>
<sequence length="212" mass="24534">MLSKPSASPTLQELEKILDSVTVHIQGSNTQVNAEEVALIVHALKKPMKCLYSKVDTLEKELKELQRKYDDLEELKQALLVGQIASHFERKLLERILDGTDVSPDYATFNDLEEALYGNSRRIRTGMHLTVEDRNTADANWDRWDRELQLDNKFYRSHGQLKKYRNNKAHPKLDHDIMHSCLAQLEGKDKMQVEKMIKTSCDLHSSSICLWK</sequence>
<evidence type="ECO:0000313" key="2">
    <source>
        <dbReference type="EnsemblMetazoa" id="Aqu2.1.27000_001"/>
    </source>
</evidence>
<dbReference type="AlphaFoldDB" id="A0A1X7UH71"/>